<accession>A0AAD4PTW3</accession>
<dbReference type="AlphaFoldDB" id="A0AAD4PTW3"/>
<feature type="compositionally biased region" description="Polar residues" evidence="1">
    <location>
        <begin position="368"/>
        <end position="387"/>
    </location>
</feature>
<evidence type="ECO:0000313" key="2">
    <source>
        <dbReference type="EMBL" id="KAH8689401.1"/>
    </source>
</evidence>
<reference evidence="2" key="1">
    <citation type="submission" date="2021-12" db="EMBL/GenBank/DDBJ databases">
        <title>Convergent genome expansion in fungi linked to evolution of root-endophyte symbiosis.</title>
        <authorList>
            <consortium name="DOE Joint Genome Institute"/>
            <person name="Ke Y.-H."/>
            <person name="Bonito G."/>
            <person name="Liao H.-L."/>
            <person name="Looney B."/>
            <person name="Rojas-Flechas A."/>
            <person name="Nash J."/>
            <person name="Hameed K."/>
            <person name="Schadt C."/>
            <person name="Martin F."/>
            <person name="Crous P.W."/>
            <person name="Miettinen O."/>
            <person name="Magnuson J.K."/>
            <person name="Labbe J."/>
            <person name="Jacobson D."/>
            <person name="Doktycz M.J."/>
            <person name="Veneault-Fourrey C."/>
            <person name="Kuo A."/>
            <person name="Mondo S."/>
            <person name="Calhoun S."/>
            <person name="Riley R."/>
            <person name="Ohm R."/>
            <person name="LaButti K."/>
            <person name="Andreopoulos B."/>
            <person name="Pangilinan J."/>
            <person name="Nolan M."/>
            <person name="Tritt A."/>
            <person name="Clum A."/>
            <person name="Lipzen A."/>
            <person name="Daum C."/>
            <person name="Barry K."/>
            <person name="Grigoriev I.V."/>
            <person name="Vilgalys R."/>
        </authorList>
    </citation>
    <scope>NUCLEOTIDE SEQUENCE</scope>
    <source>
        <strain evidence="2">PMI_201</strain>
    </source>
</reference>
<evidence type="ECO:0000256" key="1">
    <source>
        <dbReference type="SAM" id="MobiDB-lite"/>
    </source>
</evidence>
<evidence type="ECO:0000313" key="3">
    <source>
        <dbReference type="Proteomes" id="UP001201262"/>
    </source>
</evidence>
<name>A0AAD4PTW3_9EURO</name>
<feature type="region of interest" description="Disordered" evidence="1">
    <location>
        <begin position="53"/>
        <end position="72"/>
    </location>
</feature>
<keyword evidence="3" id="KW-1185">Reference proteome</keyword>
<dbReference type="Proteomes" id="UP001201262">
    <property type="component" value="Unassembled WGS sequence"/>
</dbReference>
<protein>
    <submittedName>
        <fullName evidence="2">Uncharacterized protein</fullName>
    </submittedName>
</protein>
<proteinExistence type="predicted"/>
<dbReference type="RefSeq" id="XP_046065755.1">
    <property type="nucleotide sequence ID" value="XM_046212363.1"/>
</dbReference>
<feature type="region of interest" description="Disordered" evidence="1">
    <location>
        <begin position="332"/>
        <end position="443"/>
    </location>
</feature>
<gene>
    <name evidence="2" type="ORF">BGW36DRAFT_308784</name>
</gene>
<feature type="compositionally biased region" description="Polar residues" evidence="1">
    <location>
        <begin position="28"/>
        <end position="47"/>
    </location>
</feature>
<comment type="caution">
    <text evidence="2">The sequence shown here is derived from an EMBL/GenBank/DDBJ whole genome shotgun (WGS) entry which is preliminary data.</text>
</comment>
<feature type="compositionally biased region" description="Low complexity" evidence="1">
    <location>
        <begin position="407"/>
        <end position="429"/>
    </location>
</feature>
<feature type="region of interest" description="Disordered" evidence="1">
    <location>
        <begin position="1"/>
        <end position="47"/>
    </location>
</feature>
<organism evidence="2 3">
    <name type="scientific">Talaromyces proteolyticus</name>
    <dbReference type="NCBI Taxonomy" id="1131652"/>
    <lineage>
        <taxon>Eukaryota</taxon>
        <taxon>Fungi</taxon>
        <taxon>Dikarya</taxon>
        <taxon>Ascomycota</taxon>
        <taxon>Pezizomycotina</taxon>
        <taxon>Eurotiomycetes</taxon>
        <taxon>Eurotiomycetidae</taxon>
        <taxon>Eurotiales</taxon>
        <taxon>Trichocomaceae</taxon>
        <taxon>Talaromyces</taxon>
        <taxon>Talaromyces sect. Bacilispori</taxon>
    </lineage>
</organism>
<dbReference type="GeneID" id="70242650"/>
<sequence length="475" mass="53035">MAAIDRAGVARQADSQSQLPSRKDSLAAQGTQSQSPYSNVPQGSSFKTNISQQNLADPTGRETPPAISASSKLQEELENIDVAAVLQRHEELQAKYIKVKKYYFEKEAQVTQLQNTVAHQRMAVSRTVLDDNEYAARFSRLDGAIKELSFSIRKDWKTVPDWLHSYVNEDAAAVGTKEMTGVGRAVISRWIAEEIFERYFHPGLERTFSERLKTIESNLRRQQVQAITDDDKENQVARISNWRRTTLDGLSDILQSPIMQENQAQLADYLVEKLSATLQCDLKEPSPPELTHGARTIIQNAINIIEKIPQEARDIVVDYIVPGLPVSENTMKIETGLPPLTRPISGEMPPTDRGRDSTDDMEVEKDLSNNSQGDRRSSPTPTHIPQNREQRKKYPFGNLMSKKSMASSTTNPTQSTSSSPSDSRPGNNSDGTTASKDRDEQLSRVRFATFMTVEVRGRGPNNVLIQAPVYTVESS</sequence>
<dbReference type="EMBL" id="JAJTJA010000015">
    <property type="protein sequence ID" value="KAH8689401.1"/>
    <property type="molecule type" value="Genomic_DNA"/>
</dbReference>